<evidence type="ECO:0000313" key="10">
    <source>
        <dbReference type="Proteomes" id="UP000284022"/>
    </source>
</evidence>
<dbReference type="Gene3D" id="1.20.1600.10">
    <property type="entry name" value="Outer membrane efflux proteins (OEP)"/>
    <property type="match status" value="1"/>
</dbReference>
<dbReference type="Pfam" id="PF02321">
    <property type="entry name" value="OEP"/>
    <property type="match status" value="2"/>
</dbReference>
<dbReference type="InterPro" id="IPR051906">
    <property type="entry name" value="TolC-like"/>
</dbReference>
<dbReference type="SUPFAM" id="SSF56954">
    <property type="entry name" value="Outer membrane efflux proteins (OEP)"/>
    <property type="match status" value="1"/>
</dbReference>
<dbReference type="PANTHER" id="PTHR30026">
    <property type="entry name" value="OUTER MEMBRANE PROTEIN TOLC"/>
    <property type="match status" value="1"/>
</dbReference>
<keyword evidence="8" id="KW-0175">Coiled coil</keyword>
<evidence type="ECO:0000256" key="4">
    <source>
        <dbReference type="ARBA" id="ARBA00022452"/>
    </source>
</evidence>
<dbReference type="AlphaFoldDB" id="A0A412S9Q3"/>
<dbReference type="GO" id="GO:0015288">
    <property type="term" value="F:porin activity"/>
    <property type="evidence" value="ECO:0007669"/>
    <property type="project" value="TreeGrafter"/>
</dbReference>
<evidence type="ECO:0000256" key="5">
    <source>
        <dbReference type="ARBA" id="ARBA00022692"/>
    </source>
</evidence>
<reference evidence="9 10" key="1">
    <citation type="submission" date="2018-08" db="EMBL/GenBank/DDBJ databases">
        <title>A genome reference for cultivated species of the human gut microbiota.</title>
        <authorList>
            <person name="Zou Y."/>
            <person name="Xue W."/>
            <person name="Luo G."/>
        </authorList>
    </citation>
    <scope>NUCLEOTIDE SEQUENCE [LARGE SCALE GENOMIC DNA]</scope>
    <source>
        <strain evidence="9 10">AF17-20</strain>
    </source>
</reference>
<dbReference type="EMBL" id="QRXV01000044">
    <property type="protein sequence ID" value="RGU34381.1"/>
    <property type="molecule type" value="Genomic_DNA"/>
</dbReference>
<feature type="coiled-coil region" evidence="8">
    <location>
        <begin position="332"/>
        <end position="384"/>
    </location>
</feature>
<keyword evidence="7" id="KW-0998">Cell outer membrane</keyword>
<comment type="caution">
    <text evidence="9">The sequence shown here is derived from an EMBL/GenBank/DDBJ whole genome shotgun (WGS) entry which is preliminary data.</text>
</comment>
<keyword evidence="6" id="KW-0472">Membrane</keyword>
<sequence length="437" mass="49913">MLYSSILNVIKMKRLLSGIFIILLSSFSYAQRVFTLDDCCRIAVENNKKMKLSDFSIKQAELQEKNVVAGFLPKLSASGGYLYANKDFSMELAPSLSATLDISNTYFAGVQLEQPVYMGGKIIAARNMSEIGTNMAVLNRKKNDSEIRIETEEAYWNVIKAKELYEVSIKYKNLVEELFNNIEKMNKTGMSPRNELLKVQVKLNEANLSMKRSENAIRLSKMALCHIMGIPLSDDIEISGTIEFEPAVFRNDEFIIENRSEYKLLSENINLKREQIKSVRSDYLPRIGLVAGYNYIDGVRMNGHKFLKDDIFSVMLAVKIPLFHWGEGHRKIKSAKIELQKAEVMRDEMIEKMQLEVTRNYNILNEAELEVELTENAFSYAEENLQESSKSFETGMETLANFLEAQASWQKAYFEVISAKTNYHIAKSKYLNSIGGL</sequence>
<evidence type="ECO:0000256" key="7">
    <source>
        <dbReference type="ARBA" id="ARBA00023237"/>
    </source>
</evidence>
<evidence type="ECO:0000256" key="1">
    <source>
        <dbReference type="ARBA" id="ARBA00004442"/>
    </source>
</evidence>
<organism evidence="9 10">
    <name type="scientific">Bacteroides uniformis</name>
    <dbReference type="NCBI Taxonomy" id="820"/>
    <lineage>
        <taxon>Bacteria</taxon>
        <taxon>Pseudomonadati</taxon>
        <taxon>Bacteroidota</taxon>
        <taxon>Bacteroidia</taxon>
        <taxon>Bacteroidales</taxon>
        <taxon>Bacteroidaceae</taxon>
        <taxon>Bacteroides</taxon>
    </lineage>
</organism>
<dbReference type="GO" id="GO:1990281">
    <property type="term" value="C:efflux pump complex"/>
    <property type="evidence" value="ECO:0007669"/>
    <property type="project" value="TreeGrafter"/>
</dbReference>
<evidence type="ECO:0000256" key="2">
    <source>
        <dbReference type="ARBA" id="ARBA00007613"/>
    </source>
</evidence>
<accession>A0A412S9Q3</accession>
<dbReference type="GO" id="GO:0009279">
    <property type="term" value="C:cell outer membrane"/>
    <property type="evidence" value="ECO:0007669"/>
    <property type="project" value="UniProtKB-SubCell"/>
</dbReference>
<keyword evidence="4" id="KW-1134">Transmembrane beta strand</keyword>
<protein>
    <submittedName>
        <fullName evidence="9">TolC family protein</fullName>
    </submittedName>
</protein>
<keyword evidence="3" id="KW-0813">Transport</keyword>
<keyword evidence="5" id="KW-0812">Transmembrane</keyword>
<dbReference type="PANTHER" id="PTHR30026:SF20">
    <property type="entry name" value="OUTER MEMBRANE PROTEIN TOLC"/>
    <property type="match status" value="1"/>
</dbReference>
<comment type="subcellular location">
    <subcellularLocation>
        <location evidence="1">Cell outer membrane</location>
    </subcellularLocation>
</comment>
<evidence type="ECO:0000313" key="9">
    <source>
        <dbReference type="EMBL" id="RGU34381.1"/>
    </source>
</evidence>
<dbReference type="GO" id="GO:0015562">
    <property type="term" value="F:efflux transmembrane transporter activity"/>
    <property type="evidence" value="ECO:0007669"/>
    <property type="project" value="InterPro"/>
</dbReference>
<proteinExistence type="inferred from homology"/>
<dbReference type="Proteomes" id="UP000284022">
    <property type="component" value="Unassembled WGS sequence"/>
</dbReference>
<evidence type="ECO:0000256" key="8">
    <source>
        <dbReference type="SAM" id="Coils"/>
    </source>
</evidence>
<evidence type="ECO:0000256" key="6">
    <source>
        <dbReference type="ARBA" id="ARBA00023136"/>
    </source>
</evidence>
<name>A0A412S9Q3_BACUN</name>
<comment type="similarity">
    <text evidence="2">Belongs to the outer membrane factor (OMF) (TC 1.B.17) family.</text>
</comment>
<evidence type="ECO:0000256" key="3">
    <source>
        <dbReference type="ARBA" id="ARBA00022448"/>
    </source>
</evidence>
<gene>
    <name evidence="9" type="ORF">DWW83_21245</name>
</gene>
<dbReference type="InterPro" id="IPR003423">
    <property type="entry name" value="OMP_efflux"/>
</dbReference>